<dbReference type="SUPFAM" id="SSF90229">
    <property type="entry name" value="CCCH zinc finger"/>
    <property type="match status" value="1"/>
</dbReference>
<evidence type="ECO:0000259" key="6">
    <source>
        <dbReference type="PROSITE" id="PS50103"/>
    </source>
</evidence>
<keyword evidence="1 5" id="KW-0479">Metal-binding</keyword>
<dbReference type="GO" id="GO:0008270">
    <property type="term" value="F:zinc ion binding"/>
    <property type="evidence" value="ECO:0007669"/>
    <property type="project" value="UniProtKB-KW"/>
</dbReference>
<dbReference type="PANTHER" id="PTHR14493:SF50">
    <property type="entry name" value="RING FINGER PROTEIN UNKEMPT"/>
    <property type="match status" value="1"/>
</dbReference>
<name>A0AAV8E7M9_9POAL</name>
<evidence type="ECO:0000313" key="7">
    <source>
        <dbReference type="EMBL" id="KAJ4776299.1"/>
    </source>
</evidence>
<accession>A0AAV8E7M9</accession>
<dbReference type="GO" id="GO:0003677">
    <property type="term" value="F:DNA binding"/>
    <property type="evidence" value="ECO:0007669"/>
    <property type="project" value="UniProtKB-KW"/>
</dbReference>
<evidence type="ECO:0000256" key="3">
    <source>
        <dbReference type="ARBA" id="ARBA00022833"/>
    </source>
</evidence>
<dbReference type="PROSITE" id="PS50103">
    <property type="entry name" value="ZF_C3H1"/>
    <property type="match status" value="1"/>
</dbReference>
<dbReference type="EMBL" id="JAMFTS010000003">
    <property type="protein sequence ID" value="KAJ4776299.1"/>
    <property type="molecule type" value="Genomic_DNA"/>
</dbReference>
<keyword evidence="3 5" id="KW-0862">Zinc</keyword>
<reference evidence="7" key="1">
    <citation type="submission" date="2022-08" db="EMBL/GenBank/DDBJ databases">
        <authorList>
            <person name="Marques A."/>
        </authorList>
    </citation>
    <scope>NUCLEOTIDE SEQUENCE</scope>
    <source>
        <strain evidence="7">RhyPub2mFocal</strain>
        <tissue evidence="7">Leaves</tissue>
    </source>
</reference>
<evidence type="ECO:0000256" key="5">
    <source>
        <dbReference type="PROSITE-ProRule" id="PRU00723"/>
    </source>
</evidence>
<dbReference type="Pfam" id="PF00642">
    <property type="entry name" value="zf-CCCH"/>
    <property type="match status" value="1"/>
</dbReference>
<evidence type="ECO:0000313" key="8">
    <source>
        <dbReference type="Proteomes" id="UP001140206"/>
    </source>
</evidence>
<dbReference type="InterPro" id="IPR036855">
    <property type="entry name" value="Znf_CCCH_sf"/>
</dbReference>
<dbReference type="PANTHER" id="PTHR14493">
    <property type="entry name" value="UNKEMPT FAMILY MEMBER"/>
    <property type="match status" value="1"/>
</dbReference>
<feature type="zinc finger region" description="C3H1-type" evidence="5">
    <location>
        <begin position="124"/>
        <end position="152"/>
    </location>
</feature>
<evidence type="ECO:0000256" key="4">
    <source>
        <dbReference type="ARBA" id="ARBA00023125"/>
    </source>
</evidence>
<dbReference type="Pfam" id="PF25512">
    <property type="entry name" value="zf-CCCH_AtC3H23"/>
    <property type="match status" value="1"/>
</dbReference>
<dbReference type="Gene3D" id="4.10.1000.10">
    <property type="entry name" value="Zinc finger, CCCH-type"/>
    <property type="match status" value="1"/>
</dbReference>
<dbReference type="AlphaFoldDB" id="A0AAV8E7M9"/>
<dbReference type="SMART" id="SM00356">
    <property type="entry name" value="ZnF_C3H1"/>
    <property type="match status" value="2"/>
</dbReference>
<dbReference type="InterPro" id="IPR045234">
    <property type="entry name" value="Unkempt-like"/>
</dbReference>
<evidence type="ECO:0000256" key="1">
    <source>
        <dbReference type="ARBA" id="ARBA00022723"/>
    </source>
</evidence>
<organism evidence="7 8">
    <name type="scientific">Rhynchospora pubera</name>
    <dbReference type="NCBI Taxonomy" id="906938"/>
    <lineage>
        <taxon>Eukaryota</taxon>
        <taxon>Viridiplantae</taxon>
        <taxon>Streptophyta</taxon>
        <taxon>Embryophyta</taxon>
        <taxon>Tracheophyta</taxon>
        <taxon>Spermatophyta</taxon>
        <taxon>Magnoliopsida</taxon>
        <taxon>Liliopsida</taxon>
        <taxon>Poales</taxon>
        <taxon>Cyperaceae</taxon>
        <taxon>Cyperoideae</taxon>
        <taxon>Rhynchosporeae</taxon>
        <taxon>Rhynchospora</taxon>
    </lineage>
</organism>
<evidence type="ECO:0000256" key="2">
    <source>
        <dbReference type="ARBA" id="ARBA00022771"/>
    </source>
</evidence>
<gene>
    <name evidence="7" type="ORF">LUZ62_060556</name>
</gene>
<sequence length="265" mass="30521">MFPGWPIYTHRRNDSSPQSPTLPNLVLNYTMFHTTKSLGTGGILSPKSPIAALPSLGRQCPCCNHSLEEDHDQKLEDLYSSDEFRMYHFKVDRCTLTRLRHDWTDCPYLHQGEKARRRDPTKFDYSGILCTEFKKNGWCPDRDKCKFAHGVFEMWLHPDSYRTQLCKDGMECKRKVCFFAHSFAQLRLLSDTDSYATESEISSVTAAPSDDSAEMLSSFLSLIIDNMQRTRLSEIGNEIFCGIDMFQDGRNEVPDVKWVSDLVDF</sequence>
<dbReference type="InterPro" id="IPR057444">
    <property type="entry name" value="Znf-CCCH_AtC3H23-like"/>
</dbReference>
<proteinExistence type="predicted"/>
<keyword evidence="4" id="KW-0238">DNA-binding</keyword>
<feature type="domain" description="C3H1-type" evidence="6">
    <location>
        <begin position="124"/>
        <end position="152"/>
    </location>
</feature>
<protein>
    <submittedName>
        <fullName evidence="7">Zinc finger CCCH domain protein</fullName>
    </submittedName>
</protein>
<comment type="caution">
    <text evidence="7">The sequence shown here is derived from an EMBL/GenBank/DDBJ whole genome shotgun (WGS) entry which is preliminary data.</text>
</comment>
<dbReference type="Proteomes" id="UP001140206">
    <property type="component" value="Chromosome 3"/>
</dbReference>
<keyword evidence="8" id="KW-1185">Reference proteome</keyword>
<dbReference type="InterPro" id="IPR000571">
    <property type="entry name" value="Znf_CCCH"/>
</dbReference>
<keyword evidence="2 5" id="KW-0863">Zinc-finger</keyword>